<evidence type="ECO:0000313" key="3">
    <source>
        <dbReference type="Proteomes" id="UP000254033"/>
    </source>
</evidence>
<sequence length="248" mass="28721">MLFLNQTRPVLLLLFSTLILSSCFKQAVKEEPLLASNCRPPFNNKLPQFVIGYGSLMQEDSKREDAAGVGKNYPVYISGFERGWIEQGSKVGFSTTYLGIRKRAGSEMNAVYFKLNGAKALHNYDRRENTYCRVAVAREKIRPLITKSLPRGQYWIYTTQSLQPPSHHDPIVQSYVDIFLRGCFELEQQYHLHHFAKDCIRTTAYWSGHWVNDRVYPRTAFDNIPYVNKIDPLLAKELPQYFSQIKIE</sequence>
<accession>A0A378IRU8</accession>
<dbReference type="Proteomes" id="UP000254033">
    <property type="component" value="Unassembled WGS sequence"/>
</dbReference>
<name>A0A378IRU8_9GAMM</name>
<reference evidence="2 3" key="1">
    <citation type="submission" date="2018-06" db="EMBL/GenBank/DDBJ databases">
        <authorList>
            <consortium name="Pathogen Informatics"/>
            <person name="Doyle S."/>
        </authorList>
    </citation>
    <scope>NUCLEOTIDE SEQUENCE [LARGE SCALE GENOMIC DNA]</scope>
    <source>
        <strain evidence="2 3">NCTC11978</strain>
    </source>
</reference>
<evidence type="ECO:0000256" key="1">
    <source>
        <dbReference type="SAM" id="SignalP"/>
    </source>
</evidence>
<proteinExistence type="predicted"/>
<dbReference type="AlphaFoldDB" id="A0A378IRU8"/>
<dbReference type="RefSeq" id="WP_115174817.1">
    <property type="nucleotide sequence ID" value="NZ_UGNY01000001.1"/>
</dbReference>
<gene>
    <name evidence="2" type="ORF">NCTC11978_01027</name>
</gene>
<organism evidence="2 3">
    <name type="scientific">Legionella feeleii</name>
    <dbReference type="NCBI Taxonomy" id="453"/>
    <lineage>
        <taxon>Bacteria</taxon>
        <taxon>Pseudomonadati</taxon>
        <taxon>Pseudomonadota</taxon>
        <taxon>Gammaproteobacteria</taxon>
        <taxon>Legionellales</taxon>
        <taxon>Legionellaceae</taxon>
        <taxon>Legionella</taxon>
    </lineage>
</organism>
<evidence type="ECO:0000313" key="2">
    <source>
        <dbReference type="EMBL" id="STX37849.1"/>
    </source>
</evidence>
<feature type="signal peptide" evidence="1">
    <location>
        <begin position="1"/>
        <end position="27"/>
    </location>
</feature>
<dbReference type="EMBL" id="UGNY01000001">
    <property type="protein sequence ID" value="STX37849.1"/>
    <property type="molecule type" value="Genomic_DNA"/>
</dbReference>
<evidence type="ECO:0008006" key="4">
    <source>
        <dbReference type="Google" id="ProtNLM"/>
    </source>
</evidence>
<feature type="chain" id="PRO_5016640576" description="Gamma-glutamylcyclotransferase AIG2-like domain-containing protein" evidence="1">
    <location>
        <begin position="28"/>
        <end position="248"/>
    </location>
</feature>
<keyword evidence="1" id="KW-0732">Signal</keyword>
<protein>
    <recommendedName>
        <fullName evidence="4">Gamma-glutamylcyclotransferase AIG2-like domain-containing protein</fullName>
    </recommendedName>
</protein>